<keyword evidence="4" id="KW-0433">Leucine-rich repeat</keyword>
<dbReference type="Proteomes" id="UP001374535">
    <property type="component" value="Chromosome 11"/>
</dbReference>
<dbReference type="SUPFAM" id="SSF52047">
    <property type="entry name" value="RNI-like"/>
    <property type="match status" value="2"/>
</dbReference>
<dbReference type="InterPro" id="IPR001611">
    <property type="entry name" value="Leu-rich_rpt"/>
</dbReference>
<dbReference type="SMART" id="SM00365">
    <property type="entry name" value="LRR_SD22"/>
    <property type="match status" value="4"/>
</dbReference>
<evidence type="ECO:0000256" key="7">
    <source>
        <dbReference type="ARBA" id="ARBA00022737"/>
    </source>
</evidence>
<evidence type="ECO:0000256" key="5">
    <source>
        <dbReference type="ARBA" id="ARBA00022692"/>
    </source>
</evidence>
<dbReference type="FunFam" id="3.80.10.10:FF:000111">
    <property type="entry name" value="LRR receptor-like serine/threonine-protein kinase ERECTA"/>
    <property type="match status" value="1"/>
</dbReference>
<evidence type="ECO:0000256" key="1">
    <source>
        <dbReference type="ARBA" id="ARBA00004251"/>
    </source>
</evidence>
<dbReference type="Pfam" id="PF08263">
    <property type="entry name" value="LRRNT_2"/>
    <property type="match status" value="1"/>
</dbReference>
<keyword evidence="7" id="KW-0677">Repeat</keyword>
<evidence type="ECO:0000256" key="6">
    <source>
        <dbReference type="ARBA" id="ARBA00022729"/>
    </source>
</evidence>
<protein>
    <recommendedName>
        <fullName evidence="13">Leucine-rich repeat-containing N-terminal plant-type domain-containing protein</fullName>
    </recommendedName>
</protein>
<evidence type="ECO:0000256" key="12">
    <source>
        <dbReference type="SAM" id="SignalP"/>
    </source>
</evidence>
<dbReference type="InterPro" id="IPR032675">
    <property type="entry name" value="LRR_dom_sf"/>
</dbReference>
<dbReference type="SMART" id="SM00369">
    <property type="entry name" value="LRR_TYP"/>
    <property type="match status" value="7"/>
</dbReference>
<dbReference type="InterPro" id="IPR013210">
    <property type="entry name" value="LRR_N_plant-typ"/>
</dbReference>
<dbReference type="SUPFAM" id="SSF52058">
    <property type="entry name" value="L domain-like"/>
    <property type="match status" value="1"/>
</dbReference>
<keyword evidence="6 12" id="KW-0732">Signal</keyword>
<dbReference type="Pfam" id="PF13855">
    <property type="entry name" value="LRR_8"/>
    <property type="match status" value="2"/>
</dbReference>
<dbReference type="InterPro" id="IPR046956">
    <property type="entry name" value="RLP23-like"/>
</dbReference>
<keyword evidence="3" id="KW-1003">Cell membrane</keyword>
<keyword evidence="11" id="KW-0325">Glycoprotein</keyword>
<feature type="chain" id="PRO_5042902154" description="Leucine-rich repeat-containing N-terminal plant-type domain-containing protein" evidence="12">
    <location>
        <begin position="21"/>
        <end position="1028"/>
    </location>
</feature>
<keyword evidence="8" id="KW-1133">Transmembrane helix</keyword>
<dbReference type="EMBL" id="CP144690">
    <property type="protein sequence ID" value="WVY90343.1"/>
    <property type="molecule type" value="Genomic_DNA"/>
</dbReference>
<evidence type="ECO:0000256" key="10">
    <source>
        <dbReference type="ARBA" id="ARBA00023170"/>
    </source>
</evidence>
<evidence type="ECO:0000256" key="2">
    <source>
        <dbReference type="ARBA" id="ARBA00009592"/>
    </source>
</evidence>
<evidence type="ECO:0000256" key="9">
    <source>
        <dbReference type="ARBA" id="ARBA00023136"/>
    </source>
</evidence>
<comment type="similarity">
    <text evidence="2">Belongs to the RLP family.</text>
</comment>
<keyword evidence="9" id="KW-0472">Membrane</keyword>
<dbReference type="AlphaFoldDB" id="A0AAQ3REU9"/>
<evidence type="ECO:0000256" key="4">
    <source>
        <dbReference type="ARBA" id="ARBA00022614"/>
    </source>
</evidence>
<dbReference type="InterPro" id="IPR003591">
    <property type="entry name" value="Leu-rich_rpt_typical-subtyp"/>
</dbReference>
<dbReference type="GO" id="GO:0005886">
    <property type="term" value="C:plasma membrane"/>
    <property type="evidence" value="ECO:0007669"/>
    <property type="project" value="UniProtKB-SubCell"/>
</dbReference>
<evidence type="ECO:0000256" key="11">
    <source>
        <dbReference type="ARBA" id="ARBA00023180"/>
    </source>
</evidence>
<keyword evidence="15" id="KW-1185">Reference proteome</keyword>
<dbReference type="FunFam" id="3.80.10.10:FF:000095">
    <property type="entry name" value="LRR receptor-like serine/threonine-protein kinase GSO1"/>
    <property type="match status" value="2"/>
</dbReference>
<evidence type="ECO:0000313" key="15">
    <source>
        <dbReference type="Proteomes" id="UP001374535"/>
    </source>
</evidence>
<accession>A0AAQ3REU9</accession>
<sequence>MEMGWLFPVLLLFHFSFSHSWCHTHDNLALLHFKASLTINVTYNNDYYYNDDYCHRVYPTIATWKNGTDCCSWSGVTCHPISGHVTALDLACGGLQGKINANSTLFTLSHMQSLNLAFNDFSNSQIPSTIGEFGSLTHLNLSFSNFEGEVPPQISHLSKLQSLDLSLPIDDKFQLKWKESTWKRMLQNATDLRELVLNHTDLSSTSMRSLNLSFSLITLSLRETGLKGKLTDDILCLPNLQHLYLSGNFDLHGQLPDLSCTSASLNVLEISSCELQGPIPTSFSNLTHLTLLDLSDNYFIGSIPSSLLTLPRLNFLLLYNNHLSGKIPNVFDKSNRFQVLKLKNNNIQGELPSTFSNLQNLIDLDISLNKLEGPLPNKITGFPNLTAFMLTDNLLNGTIPSWCFSLPLLEYLDLSNNQFTGRIPTISSYSLLGLLLGGNKLQGNISESIFNLVNLTYLSLSSNNFSGSVNFSLFSKFQNLDTLSLSNLSKLSLNFESSVNYSFSRLQELDLSFMGLTEFPKLSRKVPVLKYLYLSNNKLIGKVPNWLHEIDSLLAVSLARNFLTTPEDQFSRNYQLRYLDLSFNLLIGGISSSICNASSLELLVLSNNKLTGTIPECLVSSRFLSVLSLERNRLNGTLPNTFSNNNLKTLHLNDNQFEGPLPESLSNCMQLGVLNLGNNQLEDTFPHWLQTLPHLKVLVLRDNKLHGPISKFKTKYGFPSLNIFDISTNNFSGPIPEDYIQSFESMKNVVQDEVVGNPQQYMQWEYSIGIIYSPTTVTTKGTSVSFKKVPTNFVSIDLSGNKFEGEIPKVIGELQALTGLNLSHNRLSGHIPQSMGNLTILESLDLSSNMLTGSIPIEFLNMKFLEVLNLSYNHLVGEIPMGKQFGSFSNDSYKGNLGLCGDPLSIKCSQKHDEHPPPSQSLWREEKFGFDWKPVAIGYGCGTVFGVGIGSLTKQAIEFRRSLNTPDDHASNRMVNHQSSDLSLSLNDYQIDQTTMYHTRIVTKQTRRPCIRSDDQPNHQNNIIKPEI</sequence>
<dbReference type="Pfam" id="PF00560">
    <property type="entry name" value="LRR_1"/>
    <property type="match status" value="10"/>
</dbReference>
<feature type="domain" description="Leucine-rich repeat-containing N-terminal plant-type" evidence="13">
    <location>
        <begin position="25"/>
        <end position="78"/>
    </location>
</feature>
<evidence type="ECO:0000256" key="3">
    <source>
        <dbReference type="ARBA" id="ARBA00022475"/>
    </source>
</evidence>
<proteinExistence type="inferred from homology"/>
<evidence type="ECO:0000313" key="14">
    <source>
        <dbReference type="EMBL" id="WVY90343.1"/>
    </source>
</evidence>
<keyword evidence="10" id="KW-0675">Receptor</keyword>
<name>A0AAQ3REU9_VIGMU</name>
<gene>
    <name evidence="14" type="ORF">V8G54_035857</name>
</gene>
<dbReference type="Gene3D" id="3.80.10.10">
    <property type="entry name" value="Ribonuclease Inhibitor"/>
    <property type="match status" value="6"/>
</dbReference>
<evidence type="ECO:0000256" key="8">
    <source>
        <dbReference type="ARBA" id="ARBA00022989"/>
    </source>
</evidence>
<feature type="signal peptide" evidence="12">
    <location>
        <begin position="1"/>
        <end position="20"/>
    </location>
</feature>
<reference evidence="14 15" key="1">
    <citation type="journal article" date="2023" name="Life. Sci Alliance">
        <title>Evolutionary insights into 3D genome organization and epigenetic landscape of Vigna mungo.</title>
        <authorList>
            <person name="Junaid A."/>
            <person name="Singh B."/>
            <person name="Bhatia S."/>
        </authorList>
    </citation>
    <scope>NUCLEOTIDE SEQUENCE [LARGE SCALE GENOMIC DNA]</scope>
    <source>
        <strain evidence="14">Urdbean</strain>
    </source>
</reference>
<comment type="subcellular location">
    <subcellularLocation>
        <location evidence="1">Cell membrane</location>
        <topology evidence="1">Single-pass type I membrane protein</topology>
    </subcellularLocation>
</comment>
<organism evidence="14 15">
    <name type="scientific">Vigna mungo</name>
    <name type="common">Black gram</name>
    <name type="synonym">Phaseolus mungo</name>
    <dbReference type="NCBI Taxonomy" id="3915"/>
    <lineage>
        <taxon>Eukaryota</taxon>
        <taxon>Viridiplantae</taxon>
        <taxon>Streptophyta</taxon>
        <taxon>Embryophyta</taxon>
        <taxon>Tracheophyta</taxon>
        <taxon>Spermatophyta</taxon>
        <taxon>Magnoliopsida</taxon>
        <taxon>eudicotyledons</taxon>
        <taxon>Gunneridae</taxon>
        <taxon>Pentapetalae</taxon>
        <taxon>rosids</taxon>
        <taxon>fabids</taxon>
        <taxon>Fabales</taxon>
        <taxon>Fabaceae</taxon>
        <taxon>Papilionoideae</taxon>
        <taxon>50 kb inversion clade</taxon>
        <taxon>NPAAA clade</taxon>
        <taxon>indigoferoid/millettioid clade</taxon>
        <taxon>Phaseoleae</taxon>
        <taxon>Vigna</taxon>
    </lineage>
</organism>
<dbReference type="PANTHER" id="PTHR48061:SF46">
    <property type="entry name" value="LEUCINE-RICH REPEAT-CONTAINING N-TERMINAL PLANT-TYPE DOMAIN-CONTAINING PROTEIN"/>
    <property type="match status" value="1"/>
</dbReference>
<evidence type="ECO:0000259" key="13">
    <source>
        <dbReference type="Pfam" id="PF08263"/>
    </source>
</evidence>
<keyword evidence="5" id="KW-0812">Transmembrane</keyword>
<dbReference type="PANTHER" id="PTHR48061">
    <property type="entry name" value="LEUCINE-RICH REPEAT RECEPTOR PROTEIN KINASE EMS1-LIKE-RELATED"/>
    <property type="match status" value="1"/>
</dbReference>